<keyword evidence="1" id="KW-0472">Membrane</keyword>
<feature type="transmembrane region" description="Helical" evidence="1">
    <location>
        <begin position="203"/>
        <end position="225"/>
    </location>
</feature>
<feature type="transmembrane region" description="Helical" evidence="1">
    <location>
        <begin position="104"/>
        <end position="128"/>
    </location>
</feature>
<keyword evidence="1" id="KW-0812">Transmembrane</keyword>
<evidence type="ECO:0000313" key="3">
    <source>
        <dbReference type="Proteomes" id="UP000095751"/>
    </source>
</evidence>
<dbReference type="Proteomes" id="UP000095751">
    <property type="component" value="Unassembled WGS sequence"/>
</dbReference>
<dbReference type="InParanoid" id="A0A1E7F629"/>
<sequence>MTAERLGQSIFQAVSSDWHRSVPEDRTSNTLVGLFANDRVFYSLECILAMKSMDAEKRLFSITKPIKKRKVIAPPQDHMSRNLYVAAIVLFLVILVFYRRFWSYLIHSIVSIVPTDLPSMWLMISYFCDWPARELYRYGPSAIGWEGRDMIDICTLMNRRFFNGLGGGRSEFDDRDYWNRNMETCDTMYRMKEESFVRMCRPIWYLTLMSLCFVIVQRLLMAVSYREKPKTNPTDRAVLKTYYALQNLFGEHQKQEQRRQQVGRPKSGR</sequence>
<proteinExistence type="predicted"/>
<dbReference type="EMBL" id="KV784361">
    <property type="protein sequence ID" value="OEU13648.1"/>
    <property type="molecule type" value="Genomic_DNA"/>
</dbReference>
<protein>
    <submittedName>
        <fullName evidence="2">Uncharacterized protein</fullName>
    </submittedName>
</protein>
<keyword evidence="3" id="KW-1185">Reference proteome</keyword>
<reference evidence="2 3" key="1">
    <citation type="submission" date="2016-09" db="EMBL/GenBank/DDBJ databases">
        <title>Extensive genetic diversity and differential bi-allelic expression allows diatom success in the polar Southern Ocean.</title>
        <authorList>
            <consortium name="DOE Joint Genome Institute"/>
            <person name="Mock T."/>
            <person name="Otillar R.P."/>
            <person name="Strauss J."/>
            <person name="Dupont C."/>
            <person name="Frickenhaus S."/>
            <person name="Maumus F."/>
            <person name="Mcmullan M."/>
            <person name="Sanges R."/>
            <person name="Schmutz J."/>
            <person name="Toseland A."/>
            <person name="Valas R."/>
            <person name="Veluchamy A."/>
            <person name="Ward B.J."/>
            <person name="Allen A."/>
            <person name="Barry K."/>
            <person name="Falciatore A."/>
            <person name="Ferrante M."/>
            <person name="Fortunato A.E."/>
            <person name="Gloeckner G."/>
            <person name="Gruber A."/>
            <person name="Hipkin R."/>
            <person name="Janech M."/>
            <person name="Kroth P."/>
            <person name="Leese F."/>
            <person name="Lindquist E."/>
            <person name="Lyon B.R."/>
            <person name="Martin J."/>
            <person name="Mayer C."/>
            <person name="Parker M."/>
            <person name="Quesneville H."/>
            <person name="Raymond J."/>
            <person name="Uhlig C."/>
            <person name="Valentin K.U."/>
            <person name="Worden A.Z."/>
            <person name="Armbrust E.V."/>
            <person name="Bowler C."/>
            <person name="Green B."/>
            <person name="Moulton V."/>
            <person name="Van Oosterhout C."/>
            <person name="Grigoriev I."/>
        </authorList>
    </citation>
    <scope>NUCLEOTIDE SEQUENCE [LARGE SCALE GENOMIC DNA]</scope>
    <source>
        <strain evidence="2 3">CCMP1102</strain>
    </source>
</reference>
<dbReference type="OrthoDB" id="190738at2759"/>
<keyword evidence="1" id="KW-1133">Transmembrane helix</keyword>
<gene>
    <name evidence="2" type="ORF">FRACYDRAFT_241992</name>
</gene>
<feature type="transmembrane region" description="Helical" evidence="1">
    <location>
        <begin position="82"/>
        <end position="98"/>
    </location>
</feature>
<dbReference type="AlphaFoldDB" id="A0A1E7F629"/>
<accession>A0A1E7F629</accession>
<evidence type="ECO:0000256" key="1">
    <source>
        <dbReference type="SAM" id="Phobius"/>
    </source>
</evidence>
<organism evidence="2 3">
    <name type="scientific">Fragilariopsis cylindrus CCMP1102</name>
    <dbReference type="NCBI Taxonomy" id="635003"/>
    <lineage>
        <taxon>Eukaryota</taxon>
        <taxon>Sar</taxon>
        <taxon>Stramenopiles</taxon>
        <taxon>Ochrophyta</taxon>
        <taxon>Bacillariophyta</taxon>
        <taxon>Bacillariophyceae</taxon>
        <taxon>Bacillariophycidae</taxon>
        <taxon>Bacillariales</taxon>
        <taxon>Bacillariaceae</taxon>
        <taxon>Fragilariopsis</taxon>
    </lineage>
</organism>
<dbReference type="KEGG" id="fcy:FRACYDRAFT_241992"/>
<evidence type="ECO:0000313" key="2">
    <source>
        <dbReference type="EMBL" id="OEU13648.1"/>
    </source>
</evidence>
<name>A0A1E7F629_9STRA</name>